<name>A0ABP0H0F9_CLALP</name>
<protein>
    <submittedName>
        <fullName evidence="2">Uncharacterized protein</fullName>
    </submittedName>
</protein>
<evidence type="ECO:0000313" key="3">
    <source>
        <dbReference type="Proteomes" id="UP001642483"/>
    </source>
</evidence>
<sequence>MGLFNANDHSYEHDVDLGANSLNTKCNVVLICASVDNHKSFKNVRDKWLRRVSKSNSRDAVKILVMTNAQLYDRQDYRRPLVSEEEYQQMARDLDIESCEYHFNDRQDALNVFEKAFTLAANRSRSNEL</sequence>
<reference evidence="2 3" key="1">
    <citation type="submission" date="2024-02" db="EMBL/GenBank/DDBJ databases">
        <authorList>
            <person name="Daric V."/>
            <person name="Darras S."/>
        </authorList>
    </citation>
    <scope>NUCLEOTIDE SEQUENCE [LARGE SCALE GENOMIC DNA]</scope>
</reference>
<keyword evidence="1" id="KW-0547">Nucleotide-binding</keyword>
<gene>
    <name evidence="2" type="ORF">CVLEPA_LOCUS30609</name>
</gene>
<evidence type="ECO:0000256" key="1">
    <source>
        <dbReference type="ARBA" id="ARBA00022741"/>
    </source>
</evidence>
<dbReference type="SUPFAM" id="SSF52540">
    <property type="entry name" value="P-loop containing nucleoside triphosphate hydrolases"/>
    <property type="match status" value="1"/>
</dbReference>
<dbReference type="EMBL" id="CAWYQH010000163">
    <property type="protein sequence ID" value="CAK8697367.1"/>
    <property type="molecule type" value="Genomic_DNA"/>
</dbReference>
<dbReference type="Pfam" id="PF00071">
    <property type="entry name" value="Ras"/>
    <property type="match status" value="1"/>
</dbReference>
<dbReference type="Gene3D" id="3.40.50.300">
    <property type="entry name" value="P-loop containing nucleotide triphosphate hydrolases"/>
    <property type="match status" value="1"/>
</dbReference>
<accession>A0ABP0H0F9</accession>
<evidence type="ECO:0000313" key="2">
    <source>
        <dbReference type="EMBL" id="CAK8697367.1"/>
    </source>
</evidence>
<dbReference type="InterPro" id="IPR001806">
    <property type="entry name" value="Small_GTPase"/>
</dbReference>
<organism evidence="2 3">
    <name type="scientific">Clavelina lepadiformis</name>
    <name type="common">Light-bulb sea squirt</name>
    <name type="synonym">Ascidia lepadiformis</name>
    <dbReference type="NCBI Taxonomy" id="159417"/>
    <lineage>
        <taxon>Eukaryota</taxon>
        <taxon>Metazoa</taxon>
        <taxon>Chordata</taxon>
        <taxon>Tunicata</taxon>
        <taxon>Ascidiacea</taxon>
        <taxon>Aplousobranchia</taxon>
        <taxon>Clavelinidae</taxon>
        <taxon>Clavelina</taxon>
    </lineage>
</organism>
<dbReference type="InterPro" id="IPR027417">
    <property type="entry name" value="P-loop_NTPase"/>
</dbReference>
<dbReference type="Proteomes" id="UP001642483">
    <property type="component" value="Unassembled WGS sequence"/>
</dbReference>
<comment type="caution">
    <text evidence="2">The sequence shown here is derived from an EMBL/GenBank/DDBJ whole genome shotgun (WGS) entry which is preliminary data.</text>
</comment>
<proteinExistence type="predicted"/>
<keyword evidence="3" id="KW-1185">Reference proteome</keyword>